<dbReference type="SUPFAM" id="SSF54637">
    <property type="entry name" value="Thioesterase/thiol ester dehydrase-isomerase"/>
    <property type="match status" value="1"/>
</dbReference>
<dbReference type="Proteomes" id="UP000327118">
    <property type="component" value="Unassembled WGS sequence"/>
</dbReference>
<evidence type="ECO:0000259" key="2">
    <source>
        <dbReference type="Pfam" id="PF03061"/>
    </source>
</evidence>
<dbReference type="EMBL" id="ML739050">
    <property type="protein sequence ID" value="KAE8355579.1"/>
    <property type="molecule type" value="Genomic_DNA"/>
</dbReference>
<evidence type="ECO:0000313" key="4">
    <source>
        <dbReference type="Proteomes" id="UP000327118"/>
    </source>
</evidence>
<keyword evidence="1" id="KW-1133">Transmembrane helix</keyword>
<dbReference type="Pfam" id="PF03061">
    <property type="entry name" value="4HBT"/>
    <property type="match status" value="1"/>
</dbReference>
<dbReference type="CDD" id="cd03443">
    <property type="entry name" value="PaaI_thioesterase"/>
    <property type="match status" value="1"/>
</dbReference>
<feature type="domain" description="Thioesterase" evidence="2">
    <location>
        <begin position="223"/>
        <end position="292"/>
    </location>
</feature>
<gene>
    <name evidence="3" type="ORF">BDV28DRAFT_146030</name>
</gene>
<evidence type="ECO:0000313" key="3">
    <source>
        <dbReference type="EMBL" id="KAE8355579.1"/>
    </source>
</evidence>
<proteinExistence type="predicted"/>
<accession>A0A5N6ZFK4</accession>
<protein>
    <submittedName>
        <fullName evidence="3">HotDog domain-containing protein</fullName>
    </submittedName>
</protein>
<keyword evidence="1" id="KW-0812">Transmembrane</keyword>
<dbReference type="OrthoDB" id="506431at2759"/>
<dbReference type="Gene3D" id="3.10.129.10">
    <property type="entry name" value="Hotdog Thioesterase"/>
    <property type="match status" value="1"/>
</dbReference>
<dbReference type="InterPro" id="IPR006683">
    <property type="entry name" value="Thioestr_dom"/>
</dbReference>
<keyword evidence="1" id="KW-0472">Membrane</keyword>
<feature type="transmembrane region" description="Helical" evidence="1">
    <location>
        <begin position="94"/>
        <end position="111"/>
    </location>
</feature>
<dbReference type="PANTHER" id="PTHR47260">
    <property type="entry name" value="UPF0644 PROTEIN PB2B4.06"/>
    <property type="match status" value="1"/>
</dbReference>
<dbReference type="PANTHER" id="PTHR47260:SF7">
    <property type="entry name" value="THIOESTERASE FAMILY PROTEIN (AFU_ORTHOLOGUE AFUA_1G10800)"/>
    <property type="match status" value="1"/>
</dbReference>
<name>A0A5N6ZFK4_9EURO</name>
<evidence type="ECO:0000256" key="1">
    <source>
        <dbReference type="SAM" id="Phobius"/>
    </source>
</evidence>
<dbReference type="AlphaFoldDB" id="A0A5N6ZFK4"/>
<dbReference type="InterPro" id="IPR029069">
    <property type="entry name" value="HotDog_dom_sf"/>
</dbReference>
<organism evidence="3 4">
    <name type="scientific">Aspergillus coremiiformis</name>
    <dbReference type="NCBI Taxonomy" id="138285"/>
    <lineage>
        <taxon>Eukaryota</taxon>
        <taxon>Fungi</taxon>
        <taxon>Dikarya</taxon>
        <taxon>Ascomycota</taxon>
        <taxon>Pezizomycotina</taxon>
        <taxon>Eurotiomycetes</taxon>
        <taxon>Eurotiomycetidae</taxon>
        <taxon>Eurotiales</taxon>
        <taxon>Aspergillaceae</taxon>
        <taxon>Aspergillus</taxon>
        <taxon>Aspergillus subgen. Circumdati</taxon>
    </lineage>
</organism>
<sequence>MPRVPSSAFFRAVPTTTKICLKLNGPMKPQWLVHQPRKFSLPLNLSRRLYSTGTTSHSPSPSWLFPANHPVSTSEAASLASPVPPKPRSRLRRFVRFTSIALIAFAAGIVYQTQKTVSRMMTVTIPTDEETLTAFLPPDQFSQEVDDFIRSHPIAVALRENSAFTESRPHLKIPAELRARNLTAGTLSGPDRIVVPPYIFSEEGGKSLVSIFYLGSAISGHPGIVHGGLLATLLDEAMARCCFPALPNKVGVTANLSIDYRRPAMAEAYAVLRAETVKVEGRKAWVEARIETLPKEGEDPVVLVEAKALFVEPKQAAVMSSLYKITN</sequence>
<dbReference type="InterPro" id="IPR052061">
    <property type="entry name" value="PTE-AB_protein"/>
</dbReference>
<reference evidence="4" key="1">
    <citation type="submission" date="2019-04" db="EMBL/GenBank/DDBJ databases">
        <title>Friends and foes A comparative genomics studyof 23 Aspergillus species from section Flavi.</title>
        <authorList>
            <consortium name="DOE Joint Genome Institute"/>
            <person name="Kjaerbolling I."/>
            <person name="Vesth T."/>
            <person name="Frisvad J.C."/>
            <person name="Nybo J.L."/>
            <person name="Theobald S."/>
            <person name="Kildgaard S."/>
            <person name="Isbrandt T."/>
            <person name="Kuo A."/>
            <person name="Sato A."/>
            <person name="Lyhne E.K."/>
            <person name="Kogle M.E."/>
            <person name="Wiebenga A."/>
            <person name="Kun R.S."/>
            <person name="Lubbers R.J."/>
            <person name="Makela M.R."/>
            <person name="Barry K."/>
            <person name="Chovatia M."/>
            <person name="Clum A."/>
            <person name="Daum C."/>
            <person name="Haridas S."/>
            <person name="He G."/>
            <person name="LaButti K."/>
            <person name="Lipzen A."/>
            <person name="Mondo S."/>
            <person name="Riley R."/>
            <person name="Salamov A."/>
            <person name="Simmons B.A."/>
            <person name="Magnuson J.K."/>
            <person name="Henrissat B."/>
            <person name="Mortensen U.H."/>
            <person name="Larsen T.O."/>
            <person name="Devries R.P."/>
            <person name="Grigoriev I.V."/>
            <person name="Machida M."/>
            <person name="Baker S.E."/>
            <person name="Andersen M.R."/>
        </authorList>
    </citation>
    <scope>NUCLEOTIDE SEQUENCE [LARGE SCALE GENOMIC DNA]</scope>
    <source>
        <strain evidence="4">CBS 553.77</strain>
    </source>
</reference>
<keyword evidence="4" id="KW-1185">Reference proteome</keyword>